<keyword evidence="4" id="KW-1185">Reference proteome</keyword>
<sequence length="384" mass="41691">MPVIRVGTASPGNNPTKAAALRKLADVAHRAAAQSIDIFLLPEAYIGGYPRGNAFGCVVGERTNEGREEFATCFDDAADLGDTVGNGAGAGQRWVNRDLPGQEDGNIRGDGTREALENIAREANIFLVTGLIEKAGGRTERLIWAQGCPSTLRAISTTIRGTRVNLAAAISWENYMPVVRQALYSQNVNLYMAPTSDDRDAWLSLMRTIGIEGRCFVISSNMAVRQDAATMPMISQTSPSCSRARRNSTFTEEGFEIALPSASSPRRRRRKSVLDEDGNVIVLSCNEENDKQAGRSETVLATIQTKIPQADTAWISRGGSSVVDPFGNVIAGPQREDDDGLIYADIDLRECIRGRLDIDTAGSYSRNDSFHFAVRGLDLDPLPY</sequence>
<name>A0A8K0NK74_9HYPO</name>
<reference evidence="3" key="1">
    <citation type="journal article" date="2020" name="bioRxiv">
        <title>Whole genome comparisons of ergot fungi reveals the divergence and evolution of species within the genus Claviceps are the result of varying mechanisms driving genome evolution and host range expansion.</title>
        <authorList>
            <person name="Wyka S.A."/>
            <person name="Mondo S.J."/>
            <person name="Liu M."/>
            <person name="Dettman J."/>
            <person name="Nalam V."/>
            <person name="Broders K.D."/>
        </authorList>
    </citation>
    <scope>NUCLEOTIDE SEQUENCE</scope>
    <source>
        <strain evidence="3">CCC 489</strain>
    </source>
</reference>
<proteinExistence type="inferred from homology"/>
<evidence type="ECO:0000313" key="3">
    <source>
        <dbReference type="EMBL" id="KAG5929184.1"/>
    </source>
</evidence>
<dbReference type="InterPro" id="IPR036526">
    <property type="entry name" value="C-N_Hydrolase_sf"/>
</dbReference>
<dbReference type="OrthoDB" id="10250282at2759"/>
<dbReference type="InterPro" id="IPR044149">
    <property type="entry name" value="Nitrilases_CHs"/>
</dbReference>
<comment type="caution">
    <text evidence="3">The sequence shown here is derived from an EMBL/GenBank/DDBJ whole genome shotgun (WGS) entry which is preliminary data.</text>
</comment>
<dbReference type="Pfam" id="PF00795">
    <property type="entry name" value="CN_hydrolase"/>
    <property type="match status" value="1"/>
</dbReference>
<organism evidence="3 4">
    <name type="scientific">Claviceps africana</name>
    <dbReference type="NCBI Taxonomy" id="83212"/>
    <lineage>
        <taxon>Eukaryota</taxon>
        <taxon>Fungi</taxon>
        <taxon>Dikarya</taxon>
        <taxon>Ascomycota</taxon>
        <taxon>Pezizomycotina</taxon>
        <taxon>Sordariomycetes</taxon>
        <taxon>Hypocreomycetidae</taxon>
        <taxon>Hypocreales</taxon>
        <taxon>Clavicipitaceae</taxon>
        <taxon>Claviceps</taxon>
    </lineage>
</organism>
<gene>
    <name evidence="3" type="ORF">E4U42_006912</name>
</gene>
<protein>
    <recommendedName>
        <fullName evidence="2">CN hydrolase domain-containing protein</fullName>
    </recommendedName>
</protein>
<dbReference type="PROSITE" id="PS50263">
    <property type="entry name" value="CN_HYDROLASE"/>
    <property type="match status" value="1"/>
</dbReference>
<dbReference type="InterPro" id="IPR003010">
    <property type="entry name" value="C-N_Hydrolase"/>
</dbReference>
<comment type="similarity">
    <text evidence="1">Belongs to the carbon-nitrogen hydrolase superfamily. Nitrilase family.</text>
</comment>
<accession>A0A8K0NK74</accession>
<evidence type="ECO:0000313" key="4">
    <source>
        <dbReference type="Proteomes" id="UP000811619"/>
    </source>
</evidence>
<dbReference type="GO" id="GO:0003824">
    <property type="term" value="F:catalytic activity"/>
    <property type="evidence" value="ECO:0007669"/>
    <property type="project" value="InterPro"/>
</dbReference>
<dbReference type="AlphaFoldDB" id="A0A8K0NK74"/>
<dbReference type="PANTHER" id="PTHR46044">
    <property type="entry name" value="NITRILASE"/>
    <property type="match status" value="1"/>
</dbReference>
<evidence type="ECO:0000259" key="2">
    <source>
        <dbReference type="PROSITE" id="PS50263"/>
    </source>
</evidence>
<evidence type="ECO:0000256" key="1">
    <source>
        <dbReference type="ARBA" id="ARBA00008129"/>
    </source>
</evidence>
<dbReference type="SUPFAM" id="SSF56317">
    <property type="entry name" value="Carbon-nitrogen hydrolase"/>
    <property type="match status" value="1"/>
</dbReference>
<dbReference type="Gene3D" id="3.60.110.10">
    <property type="entry name" value="Carbon-nitrogen hydrolase"/>
    <property type="match status" value="2"/>
</dbReference>
<dbReference type="EMBL" id="SRPY01000075">
    <property type="protein sequence ID" value="KAG5929184.1"/>
    <property type="molecule type" value="Genomic_DNA"/>
</dbReference>
<dbReference type="PANTHER" id="PTHR46044:SF12">
    <property type="entry name" value="HYDROLASE"/>
    <property type="match status" value="1"/>
</dbReference>
<dbReference type="Proteomes" id="UP000811619">
    <property type="component" value="Unassembled WGS sequence"/>
</dbReference>
<feature type="domain" description="CN hydrolase" evidence="2">
    <location>
        <begin position="6"/>
        <end position="348"/>
    </location>
</feature>